<evidence type="ECO:0000259" key="4">
    <source>
        <dbReference type="PROSITE" id="PS01124"/>
    </source>
</evidence>
<sequence>MMRFQQFFLIFALVTRYCYIWSAIVTLLIAATATTARAARLFHTKWAEESSALLLRKGKEYLFERRMPDSALVCYTIVANRWSSSLPQAEKRACLDGFLGKWQVYFLTYNDYREAFYSLYSAMDIAKDMGKEVPMIYYNFGTMYMDLSIQTRDSVSRDRAVSFFKKAFALACRQHNDHIIDHSFINLSIIAFNINRPGIIARQWEFIQKLPCTTKRSFRYCSRLLYHALAAQNEGEHQLAIAKYREIIMLLDDNFTNSRMRYMSYLGMANVYYGEKDYAKALQCLEEPERIAVKYGMNDARLQVYNNYATIYTNLNDKKKAEHYRIRYYDLKDTILNYQQTRSEGEMRFGYELEKSQDQIRAMKERHRVQTMITLVAVLVVAIVVFFLFLLFNKNRQLRRKNMVLYRRARGLVDHDNSGEELDDEITLASDDSDGTPAATKHDDNEHKACSMSNEEMQDLGKRIKTVMDDTATICLPDFTAKRLAELVSAKQRDVSTVIKVMHRSNFSRLLNEYRIKEAIRRMSQESKYGNLTIEGLANSVGIKSRTTFIASFKRVTGLTPSEYIKIEKSDKNR</sequence>
<dbReference type="InterPro" id="IPR009057">
    <property type="entry name" value="Homeodomain-like_sf"/>
</dbReference>
<evidence type="ECO:0000256" key="1">
    <source>
        <dbReference type="ARBA" id="ARBA00023015"/>
    </source>
</evidence>
<dbReference type="PROSITE" id="PS01124">
    <property type="entry name" value="HTH_ARAC_FAMILY_2"/>
    <property type="match status" value="1"/>
</dbReference>
<dbReference type="EMBL" id="VULT01000011">
    <property type="protein sequence ID" value="MSS17689.1"/>
    <property type="molecule type" value="Genomic_DNA"/>
</dbReference>
<organism evidence="5 6">
    <name type="scientific">Sodaliphilus pleomorphus</name>
    <dbReference type="NCBI Taxonomy" id="2606626"/>
    <lineage>
        <taxon>Bacteria</taxon>
        <taxon>Pseudomonadati</taxon>
        <taxon>Bacteroidota</taxon>
        <taxon>Bacteroidia</taxon>
        <taxon>Bacteroidales</taxon>
        <taxon>Muribaculaceae</taxon>
        <taxon>Sodaliphilus</taxon>
    </lineage>
</organism>
<keyword evidence="3" id="KW-1133">Transmembrane helix</keyword>
<feature type="transmembrane region" description="Helical" evidence="3">
    <location>
        <begin position="372"/>
        <end position="392"/>
    </location>
</feature>
<keyword evidence="6" id="KW-1185">Reference proteome</keyword>
<evidence type="ECO:0000256" key="3">
    <source>
        <dbReference type="SAM" id="Phobius"/>
    </source>
</evidence>
<dbReference type="Proteomes" id="UP000483362">
    <property type="component" value="Unassembled WGS sequence"/>
</dbReference>
<dbReference type="SUPFAM" id="SSF46689">
    <property type="entry name" value="Homeodomain-like"/>
    <property type="match status" value="1"/>
</dbReference>
<reference evidence="5 6" key="1">
    <citation type="submission" date="2019-08" db="EMBL/GenBank/DDBJ databases">
        <title>In-depth cultivation of the pig gut microbiome towards novel bacterial diversity and tailored functional studies.</title>
        <authorList>
            <person name="Wylensek D."/>
            <person name="Hitch T.C.A."/>
            <person name="Clavel T."/>
        </authorList>
    </citation>
    <scope>NUCLEOTIDE SEQUENCE [LARGE SCALE GENOMIC DNA]</scope>
    <source>
        <strain evidence="5 6">Oil-RF-744-WCA-WT-10</strain>
    </source>
</reference>
<keyword evidence="3" id="KW-0472">Membrane</keyword>
<dbReference type="AlphaFoldDB" id="A0A6L5XB62"/>
<accession>A0A6L5XB62</accession>
<feature type="transmembrane region" description="Helical" evidence="3">
    <location>
        <begin position="7"/>
        <end position="31"/>
    </location>
</feature>
<dbReference type="Gene3D" id="1.10.10.60">
    <property type="entry name" value="Homeodomain-like"/>
    <property type="match status" value="1"/>
</dbReference>
<gene>
    <name evidence="5" type="ORF">FYJ29_07970</name>
</gene>
<dbReference type="GO" id="GO:0003700">
    <property type="term" value="F:DNA-binding transcription factor activity"/>
    <property type="evidence" value="ECO:0007669"/>
    <property type="project" value="InterPro"/>
</dbReference>
<keyword evidence="3" id="KW-0812">Transmembrane</keyword>
<dbReference type="InterPro" id="IPR018060">
    <property type="entry name" value="HTH_AraC"/>
</dbReference>
<dbReference type="Gene3D" id="1.25.40.10">
    <property type="entry name" value="Tetratricopeptide repeat domain"/>
    <property type="match status" value="1"/>
</dbReference>
<evidence type="ECO:0000313" key="5">
    <source>
        <dbReference type="EMBL" id="MSS17689.1"/>
    </source>
</evidence>
<keyword evidence="1" id="KW-0805">Transcription regulation</keyword>
<dbReference type="GO" id="GO:0043565">
    <property type="term" value="F:sequence-specific DNA binding"/>
    <property type="evidence" value="ECO:0007669"/>
    <property type="project" value="InterPro"/>
</dbReference>
<dbReference type="InterPro" id="IPR011990">
    <property type="entry name" value="TPR-like_helical_dom_sf"/>
</dbReference>
<protein>
    <submittedName>
        <fullName evidence="5">AraC family transcriptional regulator</fullName>
    </submittedName>
</protein>
<evidence type="ECO:0000256" key="2">
    <source>
        <dbReference type="ARBA" id="ARBA00023163"/>
    </source>
</evidence>
<dbReference type="Pfam" id="PF12833">
    <property type="entry name" value="HTH_18"/>
    <property type="match status" value="1"/>
</dbReference>
<keyword evidence="2" id="KW-0804">Transcription</keyword>
<feature type="domain" description="HTH araC/xylS-type" evidence="4">
    <location>
        <begin position="462"/>
        <end position="567"/>
    </location>
</feature>
<dbReference type="SUPFAM" id="SSF48452">
    <property type="entry name" value="TPR-like"/>
    <property type="match status" value="1"/>
</dbReference>
<evidence type="ECO:0000313" key="6">
    <source>
        <dbReference type="Proteomes" id="UP000483362"/>
    </source>
</evidence>
<name>A0A6L5XB62_9BACT</name>
<dbReference type="SMART" id="SM00342">
    <property type="entry name" value="HTH_ARAC"/>
    <property type="match status" value="1"/>
</dbReference>
<proteinExistence type="predicted"/>
<dbReference type="RefSeq" id="WP_154327768.1">
    <property type="nucleotide sequence ID" value="NZ_CP045696.1"/>
</dbReference>
<comment type="caution">
    <text evidence="5">The sequence shown here is derived from an EMBL/GenBank/DDBJ whole genome shotgun (WGS) entry which is preliminary data.</text>
</comment>